<sequence length="327" mass="38079">MALRGDYSFPLSSPITAMELKTKNNTKRTKWILYFVAALGFYLLFVIDNVDFQPDRVPRQLRNVEGPKADKRRPVMYTFFEPVEGGCCGMTQEAHEDLIKAWEDAWQMHGWDTKVLNEADAKDHPYFEAFQQKLIEADIREYDRRCFWRWLAMANQENGGWMSDYDNFPLALTGEMGLKMERVPGFKTYGGHVPALISADRESWDRVAKLMLDMISPDLDVEIISDMMVLLYLRRNLSQEEMGVSVWKNSIYAGFPYIKEDEESGPKIMCKWADRYLTAHISHASCQKAFKKNTYPKIEGMTIRDTAEKRAEAARIMYRDYQDNCTQ</sequence>
<evidence type="ECO:0000256" key="1">
    <source>
        <dbReference type="SAM" id="Phobius"/>
    </source>
</evidence>
<keyword evidence="3" id="KW-1185">Reference proteome</keyword>
<reference evidence="2 3" key="1">
    <citation type="journal article" date="2020" name="G3 (Bethesda)">
        <title>Improved Reference Genome for Cyclotella cryptica CCMP332, a Model for Cell Wall Morphogenesis, Salinity Adaptation, and Lipid Production in Diatoms (Bacillariophyta).</title>
        <authorList>
            <person name="Roberts W.R."/>
            <person name="Downey K.M."/>
            <person name="Ruck E.C."/>
            <person name="Traller J.C."/>
            <person name="Alverson A.J."/>
        </authorList>
    </citation>
    <scope>NUCLEOTIDE SEQUENCE [LARGE SCALE GENOMIC DNA]</scope>
    <source>
        <strain evidence="2 3">CCMP332</strain>
    </source>
</reference>
<accession>A0ABD3NRV3</accession>
<dbReference type="Proteomes" id="UP001516023">
    <property type="component" value="Unassembled WGS sequence"/>
</dbReference>
<keyword evidence="1" id="KW-0472">Membrane</keyword>
<gene>
    <name evidence="2" type="ORF">HJC23_003575</name>
</gene>
<evidence type="ECO:0000313" key="2">
    <source>
        <dbReference type="EMBL" id="KAL3777802.1"/>
    </source>
</evidence>
<protein>
    <submittedName>
        <fullName evidence="2">Uncharacterized protein</fullName>
    </submittedName>
</protein>
<name>A0ABD3NRV3_9STRA</name>
<feature type="transmembrane region" description="Helical" evidence="1">
    <location>
        <begin position="31"/>
        <end position="47"/>
    </location>
</feature>
<dbReference type="EMBL" id="JABMIG020000442">
    <property type="protein sequence ID" value="KAL3777802.1"/>
    <property type="molecule type" value="Genomic_DNA"/>
</dbReference>
<comment type="caution">
    <text evidence="2">The sequence shown here is derived from an EMBL/GenBank/DDBJ whole genome shotgun (WGS) entry which is preliminary data.</text>
</comment>
<organism evidence="2 3">
    <name type="scientific">Cyclotella cryptica</name>
    <dbReference type="NCBI Taxonomy" id="29204"/>
    <lineage>
        <taxon>Eukaryota</taxon>
        <taxon>Sar</taxon>
        <taxon>Stramenopiles</taxon>
        <taxon>Ochrophyta</taxon>
        <taxon>Bacillariophyta</taxon>
        <taxon>Coscinodiscophyceae</taxon>
        <taxon>Thalassiosirophycidae</taxon>
        <taxon>Stephanodiscales</taxon>
        <taxon>Stephanodiscaceae</taxon>
        <taxon>Cyclotella</taxon>
    </lineage>
</organism>
<proteinExistence type="predicted"/>
<keyword evidence="1" id="KW-1133">Transmembrane helix</keyword>
<keyword evidence="1" id="KW-0812">Transmembrane</keyword>
<dbReference type="AlphaFoldDB" id="A0ABD3NRV3"/>
<evidence type="ECO:0000313" key="3">
    <source>
        <dbReference type="Proteomes" id="UP001516023"/>
    </source>
</evidence>